<dbReference type="PRINTS" id="PR00237">
    <property type="entry name" value="GPCRRHODOPSN"/>
</dbReference>
<dbReference type="Proteomes" id="UP000762676">
    <property type="component" value="Unassembled WGS sequence"/>
</dbReference>
<evidence type="ECO:0000313" key="7">
    <source>
        <dbReference type="EMBL" id="GFS08110.1"/>
    </source>
</evidence>
<dbReference type="SUPFAM" id="SSF81321">
    <property type="entry name" value="Family A G protein-coupled receptor-like"/>
    <property type="match status" value="1"/>
</dbReference>
<reference evidence="7 8" key="1">
    <citation type="journal article" date="2021" name="Elife">
        <title>Chloroplast acquisition without the gene transfer in kleptoplastic sea slugs, Plakobranchus ocellatus.</title>
        <authorList>
            <person name="Maeda T."/>
            <person name="Takahashi S."/>
            <person name="Yoshida T."/>
            <person name="Shimamura S."/>
            <person name="Takaki Y."/>
            <person name="Nagai Y."/>
            <person name="Toyoda A."/>
            <person name="Suzuki Y."/>
            <person name="Arimoto A."/>
            <person name="Ishii H."/>
            <person name="Satoh N."/>
            <person name="Nishiyama T."/>
            <person name="Hasebe M."/>
            <person name="Maruyama T."/>
            <person name="Minagawa J."/>
            <person name="Obokata J."/>
            <person name="Shigenobu S."/>
        </authorList>
    </citation>
    <scope>NUCLEOTIDE SEQUENCE [LARGE SCALE GENOMIC DNA]</scope>
</reference>
<feature type="transmembrane region" description="Helical" evidence="5">
    <location>
        <begin position="98"/>
        <end position="117"/>
    </location>
</feature>
<dbReference type="EMBL" id="BMAT01013241">
    <property type="protein sequence ID" value="GFS08110.1"/>
    <property type="molecule type" value="Genomic_DNA"/>
</dbReference>
<feature type="transmembrane region" description="Helical" evidence="5">
    <location>
        <begin position="137"/>
        <end position="170"/>
    </location>
</feature>
<dbReference type="InterPro" id="IPR000276">
    <property type="entry name" value="GPCR_Rhodpsn"/>
</dbReference>
<feature type="domain" description="G-protein coupled receptors family 1 profile" evidence="6">
    <location>
        <begin position="1"/>
        <end position="191"/>
    </location>
</feature>
<comment type="caution">
    <text evidence="7">The sequence shown here is derived from an EMBL/GenBank/DDBJ whole genome shotgun (WGS) entry which is preliminary data.</text>
</comment>
<keyword evidence="7" id="KW-0675">Receptor</keyword>
<comment type="subcellular location">
    <subcellularLocation>
        <location evidence="1">Membrane</location>
    </subcellularLocation>
</comment>
<keyword evidence="8" id="KW-1185">Reference proteome</keyword>
<dbReference type="GO" id="GO:0008188">
    <property type="term" value="F:neuropeptide receptor activity"/>
    <property type="evidence" value="ECO:0007669"/>
    <property type="project" value="InterPro"/>
</dbReference>
<dbReference type="PANTHER" id="PTHR24244:SF1">
    <property type="entry name" value="G-PROTEIN COUPLED RECEPTORS FAMILY 1 PROFILE DOMAIN-CONTAINING PROTEIN"/>
    <property type="match status" value="1"/>
</dbReference>
<gene>
    <name evidence="7" type="ORF">ElyMa_006585400</name>
</gene>
<dbReference type="PANTHER" id="PTHR24244">
    <property type="entry name" value="NEUROPEPTIDE S RECEPTOR"/>
    <property type="match status" value="1"/>
</dbReference>
<feature type="transmembrane region" description="Helical" evidence="5">
    <location>
        <begin position="7"/>
        <end position="24"/>
    </location>
</feature>
<keyword evidence="4 5" id="KW-0472">Membrane</keyword>
<evidence type="ECO:0000256" key="5">
    <source>
        <dbReference type="SAM" id="Phobius"/>
    </source>
</evidence>
<feature type="transmembrane region" description="Helical" evidence="5">
    <location>
        <begin position="56"/>
        <end position="77"/>
    </location>
</feature>
<protein>
    <submittedName>
        <fullName evidence="7">CCAP receptor</fullName>
    </submittedName>
</protein>
<dbReference type="InterPro" id="IPR027294">
    <property type="entry name" value="NPS_rcpt"/>
</dbReference>
<organism evidence="7 8">
    <name type="scientific">Elysia marginata</name>
    <dbReference type="NCBI Taxonomy" id="1093978"/>
    <lineage>
        <taxon>Eukaryota</taxon>
        <taxon>Metazoa</taxon>
        <taxon>Spiralia</taxon>
        <taxon>Lophotrochozoa</taxon>
        <taxon>Mollusca</taxon>
        <taxon>Gastropoda</taxon>
        <taxon>Heterobranchia</taxon>
        <taxon>Euthyneura</taxon>
        <taxon>Panpulmonata</taxon>
        <taxon>Sacoglossa</taxon>
        <taxon>Placobranchoidea</taxon>
        <taxon>Plakobranchidae</taxon>
        <taxon>Elysia</taxon>
    </lineage>
</organism>
<evidence type="ECO:0000313" key="8">
    <source>
        <dbReference type="Proteomes" id="UP000762676"/>
    </source>
</evidence>
<keyword evidence="2 5" id="KW-0812">Transmembrane</keyword>
<evidence type="ECO:0000256" key="3">
    <source>
        <dbReference type="ARBA" id="ARBA00022989"/>
    </source>
</evidence>
<evidence type="ECO:0000256" key="1">
    <source>
        <dbReference type="ARBA" id="ARBA00004370"/>
    </source>
</evidence>
<evidence type="ECO:0000256" key="2">
    <source>
        <dbReference type="ARBA" id="ARBA00022692"/>
    </source>
</evidence>
<evidence type="ECO:0000259" key="6">
    <source>
        <dbReference type="PROSITE" id="PS50262"/>
    </source>
</evidence>
<dbReference type="AlphaFoldDB" id="A0AAV4IF49"/>
<dbReference type="InterPro" id="IPR017452">
    <property type="entry name" value="GPCR_Rhodpsn_7TM"/>
</dbReference>
<dbReference type="Gene3D" id="1.20.1070.10">
    <property type="entry name" value="Rhodopsin 7-helix transmembrane proteins"/>
    <property type="match status" value="1"/>
</dbReference>
<dbReference type="Pfam" id="PF00001">
    <property type="entry name" value="7tm_1"/>
    <property type="match status" value="1"/>
</dbReference>
<evidence type="ECO:0000256" key="4">
    <source>
        <dbReference type="ARBA" id="ARBA00023136"/>
    </source>
</evidence>
<sequence length="191" mass="21508">MFRHSALVYYFSTYVTYCGLPALWSSDLSAGLINVLTDIVWKNTISWYAGNGGCKVIRYAQVVVTYASTYALVALSLDRLNAIARPLSFSGDRTRIRLLIGLAWGFSFLFALPMIFINNLEQIDGRWQCWIQFPGKWAWKLYITLIAVALFFIPAIIITVCYSIIVIIIWTKTSGGSTARDTSTQHVKNGE</sequence>
<dbReference type="PROSITE" id="PS50262">
    <property type="entry name" value="G_PROTEIN_RECEP_F1_2"/>
    <property type="match status" value="1"/>
</dbReference>
<name>A0AAV4IF49_9GAST</name>
<keyword evidence="3 5" id="KW-1133">Transmembrane helix</keyword>
<dbReference type="GO" id="GO:0016020">
    <property type="term" value="C:membrane"/>
    <property type="evidence" value="ECO:0007669"/>
    <property type="project" value="UniProtKB-SubCell"/>
</dbReference>
<proteinExistence type="predicted"/>
<accession>A0AAV4IF49</accession>